<keyword evidence="1" id="KW-0812">Transmembrane</keyword>
<sequence length="398" mass="44050">MSNPLTTPQLVMPLRHLNELFNIAHDRPFSILFANYSWALGVAGGLALLWAINAWINVRRGRFDAVEHRFTMPLIAALIVGGFVNVLAEVEQPGHLIYGYYLGWYNWNTAIIKYGIILLPIFLVLAWWLSFQSVPRQRLGDEIARLPGTWRKLADIFSFGSRHYSLFDNPARTRIVLAAMVFLGLFAPMYSALFLMNEHGVPLWNSPAQAMLFLASAIGVAALLELVVVPALAWLVTARWAAAPQHNRWTAVIALAVCTVVWYGWMWWIGRFGTIEEERAANLFMGPYAKEIFWNWTAIGLLAPILLLITPIGRSPVAQALACAGAVWGSYATRIGILLGGEAINRSGAGYMNFHHNFEAFWYSGVSALLTLGILAALLAAVPRDEAQSTPSSVANKG</sequence>
<name>A0A1J5SHP7_9ZZZZ</name>
<evidence type="ECO:0000313" key="2">
    <source>
        <dbReference type="EMBL" id="OIQ99661.1"/>
    </source>
</evidence>
<protein>
    <recommendedName>
        <fullName evidence="3">Polysulfide reductase, NrfD</fullName>
    </recommendedName>
</protein>
<feature type="transmembrane region" description="Helical" evidence="1">
    <location>
        <begin position="70"/>
        <end position="90"/>
    </location>
</feature>
<proteinExistence type="predicted"/>
<feature type="transmembrane region" description="Helical" evidence="1">
    <location>
        <begin position="208"/>
        <end position="237"/>
    </location>
</feature>
<accession>A0A1J5SHP7</accession>
<dbReference type="GO" id="GO:0005886">
    <property type="term" value="C:plasma membrane"/>
    <property type="evidence" value="ECO:0007669"/>
    <property type="project" value="TreeGrafter"/>
</dbReference>
<feature type="transmembrane region" description="Helical" evidence="1">
    <location>
        <begin position="110"/>
        <end position="129"/>
    </location>
</feature>
<keyword evidence="1" id="KW-1133">Transmembrane helix</keyword>
<feature type="transmembrane region" description="Helical" evidence="1">
    <location>
        <begin position="175"/>
        <end position="196"/>
    </location>
</feature>
<evidence type="ECO:0008006" key="3">
    <source>
        <dbReference type="Google" id="ProtNLM"/>
    </source>
</evidence>
<feature type="transmembrane region" description="Helical" evidence="1">
    <location>
        <begin position="360"/>
        <end position="382"/>
    </location>
</feature>
<feature type="transmembrane region" description="Helical" evidence="1">
    <location>
        <begin position="321"/>
        <end position="340"/>
    </location>
</feature>
<dbReference type="InterPro" id="IPR052049">
    <property type="entry name" value="Electron_transfer_protein"/>
</dbReference>
<dbReference type="EMBL" id="MLJW01000103">
    <property type="protein sequence ID" value="OIQ99661.1"/>
    <property type="molecule type" value="Genomic_DNA"/>
</dbReference>
<dbReference type="PANTHER" id="PTHR34856:SF2">
    <property type="entry name" value="PROTEIN NRFD"/>
    <property type="match status" value="1"/>
</dbReference>
<feature type="transmembrane region" description="Helical" evidence="1">
    <location>
        <begin position="36"/>
        <end position="58"/>
    </location>
</feature>
<gene>
    <name evidence="2" type="ORF">GALL_182400</name>
</gene>
<reference evidence="2" key="1">
    <citation type="submission" date="2016-10" db="EMBL/GenBank/DDBJ databases">
        <title>Sequence of Gallionella enrichment culture.</title>
        <authorList>
            <person name="Poehlein A."/>
            <person name="Muehling M."/>
            <person name="Daniel R."/>
        </authorList>
    </citation>
    <scope>NUCLEOTIDE SEQUENCE</scope>
</reference>
<feature type="transmembrane region" description="Helical" evidence="1">
    <location>
        <begin position="292"/>
        <end position="309"/>
    </location>
</feature>
<dbReference type="AlphaFoldDB" id="A0A1J5SHP7"/>
<comment type="caution">
    <text evidence="2">The sequence shown here is derived from an EMBL/GenBank/DDBJ whole genome shotgun (WGS) entry which is preliminary data.</text>
</comment>
<organism evidence="2">
    <name type="scientific">mine drainage metagenome</name>
    <dbReference type="NCBI Taxonomy" id="410659"/>
    <lineage>
        <taxon>unclassified sequences</taxon>
        <taxon>metagenomes</taxon>
        <taxon>ecological metagenomes</taxon>
    </lineage>
</organism>
<keyword evidence="1" id="KW-0472">Membrane</keyword>
<evidence type="ECO:0000256" key="1">
    <source>
        <dbReference type="SAM" id="Phobius"/>
    </source>
</evidence>
<dbReference type="Gene3D" id="1.20.1630.10">
    <property type="entry name" value="Formate dehydrogenase/DMSO reductase domain"/>
    <property type="match status" value="1"/>
</dbReference>
<feature type="transmembrane region" description="Helical" evidence="1">
    <location>
        <begin position="249"/>
        <end position="269"/>
    </location>
</feature>
<dbReference type="PANTHER" id="PTHR34856">
    <property type="entry name" value="PROTEIN NRFD"/>
    <property type="match status" value="1"/>
</dbReference>